<accession>A0A2R8FF09</accession>
<sequence length="71" mass="8409">LLYLDALTRDNRKPDEVQPSDKLAQQALDMRLFHLLEYTRQYIPKNLFYESARKADFVDCVISNLGKTMWT</sequence>
<name>A0A2R8FF09_9VIRU</name>
<feature type="non-terminal residue" evidence="1">
    <location>
        <position position="1"/>
    </location>
</feature>
<dbReference type="Proteomes" id="UP000270547">
    <property type="component" value="Segment"/>
</dbReference>
<protein>
    <submittedName>
        <fullName evidence="1">Ankyrin repeat-containing protein</fullName>
    </submittedName>
</protein>
<dbReference type="EMBL" id="LT994652">
    <property type="protein sequence ID" value="SPN79615.1"/>
    <property type="molecule type" value="Genomic_DNA"/>
</dbReference>
<proteinExistence type="predicted"/>
<evidence type="ECO:0000313" key="1">
    <source>
        <dbReference type="EMBL" id="SPN79615.1"/>
    </source>
</evidence>
<reference evidence="1" key="1">
    <citation type="submission" date="2018-03" db="EMBL/GenBank/DDBJ databases">
        <authorList>
            <consortium name="Urmite Genomes"/>
        </authorList>
    </citation>
    <scope>NUCLEOTIDE SEQUENCE [LARGE SCALE GENOMIC DNA]</scope>
    <source>
        <strain evidence="1">IHUMI-S29</strain>
    </source>
</reference>
<organism evidence="1">
    <name type="scientific">Cedratvirus Zaza IHUMI</name>
    <dbReference type="NCBI Taxonomy" id="2126979"/>
    <lineage>
        <taxon>Viruses</taxon>
        <taxon>Pithoviruses</taxon>
    </lineage>
</organism>
<gene>
    <name evidence="1" type="ORF">ZAZAV_396</name>
</gene>